<reference evidence="4" key="1">
    <citation type="submission" date="2023-02" db="EMBL/GenBank/DDBJ databases">
        <title>Genome of toxic invasive species Heracleum sosnowskyi carries increased number of genes despite the absence of recent whole-genome duplications.</title>
        <authorList>
            <person name="Schelkunov M."/>
            <person name="Shtratnikova V."/>
            <person name="Makarenko M."/>
            <person name="Klepikova A."/>
            <person name="Omelchenko D."/>
            <person name="Novikova G."/>
            <person name="Obukhova E."/>
            <person name="Bogdanov V."/>
            <person name="Penin A."/>
            <person name="Logacheva M."/>
        </authorList>
    </citation>
    <scope>NUCLEOTIDE SEQUENCE</scope>
    <source>
        <strain evidence="4">Hsosn_3</strain>
        <tissue evidence="4">Leaf</tissue>
    </source>
</reference>
<dbReference type="Proteomes" id="UP001237642">
    <property type="component" value="Unassembled WGS sequence"/>
</dbReference>
<evidence type="ECO:0000256" key="1">
    <source>
        <dbReference type="ARBA" id="ARBA00022737"/>
    </source>
</evidence>
<dbReference type="EMBL" id="JAUIZM010000011">
    <property type="protein sequence ID" value="KAK1358070.1"/>
    <property type="molecule type" value="Genomic_DNA"/>
</dbReference>
<keyword evidence="2" id="KW-0833">Ubl conjugation pathway</keyword>
<dbReference type="PANTHER" id="PTHR12696">
    <property type="entry name" value="TIP120"/>
    <property type="match status" value="1"/>
</dbReference>
<comment type="caution">
    <text evidence="4">The sequence shown here is derived from an EMBL/GenBank/DDBJ whole genome shotgun (WGS) entry which is preliminary data.</text>
</comment>
<dbReference type="InterPro" id="IPR011989">
    <property type="entry name" value="ARM-like"/>
</dbReference>
<evidence type="ECO:0000256" key="3">
    <source>
        <dbReference type="SAM" id="MobiDB-lite"/>
    </source>
</evidence>
<reference evidence="4" key="2">
    <citation type="submission" date="2023-05" db="EMBL/GenBank/DDBJ databases">
        <authorList>
            <person name="Schelkunov M.I."/>
        </authorList>
    </citation>
    <scope>NUCLEOTIDE SEQUENCE</scope>
    <source>
        <strain evidence="4">Hsosn_3</strain>
        <tissue evidence="4">Leaf</tissue>
    </source>
</reference>
<feature type="region of interest" description="Disordered" evidence="3">
    <location>
        <begin position="83"/>
        <end position="111"/>
    </location>
</feature>
<protein>
    <submittedName>
        <fullName evidence="4">Uncharacterized protein</fullName>
    </submittedName>
</protein>
<keyword evidence="5" id="KW-1185">Reference proteome</keyword>
<evidence type="ECO:0000256" key="2">
    <source>
        <dbReference type="ARBA" id="ARBA00022786"/>
    </source>
</evidence>
<accession>A0AAD8GZ70</accession>
<evidence type="ECO:0000313" key="4">
    <source>
        <dbReference type="EMBL" id="KAK1358070.1"/>
    </source>
</evidence>
<organism evidence="4 5">
    <name type="scientific">Heracleum sosnowskyi</name>
    <dbReference type="NCBI Taxonomy" id="360622"/>
    <lineage>
        <taxon>Eukaryota</taxon>
        <taxon>Viridiplantae</taxon>
        <taxon>Streptophyta</taxon>
        <taxon>Embryophyta</taxon>
        <taxon>Tracheophyta</taxon>
        <taxon>Spermatophyta</taxon>
        <taxon>Magnoliopsida</taxon>
        <taxon>eudicotyledons</taxon>
        <taxon>Gunneridae</taxon>
        <taxon>Pentapetalae</taxon>
        <taxon>asterids</taxon>
        <taxon>campanulids</taxon>
        <taxon>Apiales</taxon>
        <taxon>Apiaceae</taxon>
        <taxon>Apioideae</taxon>
        <taxon>apioid superclade</taxon>
        <taxon>Tordylieae</taxon>
        <taxon>Tordyliinae</taxon>
        <taxon>Heracleum</taxon>
    </lineage>
</organism>
<evidence type="ECO:0000313" key="5">
    <source>
        <dbReference type="Proteomes" id="UP001237642"/>
    </source>
</evidence>
<dbReference type="AlphaFoldDB" id="A0AAD8GZ70"/>
<dbReference type="GO" id="GO:0010265">
    <property type="term" value="P:SCF complex assembly"/>
    <property type="evidence" value="ECO:0007669"/>
    <property type="project" value="InterPro"/>
</dbReference>
<gene>
    <name evidence="4" type="ORF">POM88_051326</name>
</gene>
<sequence length="111" mass="12377">MIILPRFEEREEVVKMDVFNTFIELLRQTRNATNGQNESHGSRYPCCPSQLNKGVVKDLSAAFFTFQTLSSYFQDSGVEQAHDRDRIGGSKAVMIKKGKKSGASKNASSTI</sequence>
<name>A0AAD8GZ70_9APIA</name>
<dbReference type="Gene3D" id="1.25.10.10">
    <property type="entry name" value="Leucine-rich Repeat Variant"/>
    <property type="match status" value="1"/>
</dbReference>
<proteinExistence type="predicted"/>
<dbReference type="InterPro" id="IPR039852">
    <property type="entry name" value="CAND1/CAND2"/>
</dbReference>
<keyword evidence="1" id="KW-0677">Repeat</keyword>